<dbReference type="Pfam" id="PF01650">
    <property type="entry name" value="Peptidase_C13"/>
    <property type="match status" value="1"/>
</dbReference>
<protein>
    <recommendedName>
        <fullName evidence="4">Legumain</fullName>
    </recommendedName>
</protein>
<evidence type="ECO:0000256" key="1">
    <source>
        <dbReference type="ARBA" id="ARBA00009941"/>
    </source>
</evidence>
<comment type="similarity">
    <text evidence="1">Belongs to the peptidase C13 family.</text>
</comment>
<sequence>AGPKEPSYFCCYDKLRDTYTGSSYSNIWIENTETADTLKETMQEQYEYIKNKSYKTVISGEIYYEHTQQYGDLTIGKLPVSEFLGAKKSINQMNDGKIATFDNSCEVVSKREAAVHLLQKKIDRTSDNNEKLGYVNELSRLLSGRQSVDKHMSDYNPYVLGKLQTFVNICETMRESSDADIAVNQLIQHCSQYTSNQFGYVL</sequence>
<gene>
    <name evidence="2" type="ORF">OSB1V03_LOCUS9573</name>
</gene>
<keyword evidence="3" id="KW-1185">Reference proteome</keyword>
<dbReference type="GO" id="GO:0006624">
    <property type="term" value="P:vacuolar protein processing"/>
    <property type="evidence" value="ECO:0007669"/>
    <property type="project" value="TreeGrafter"/>
</dbReference>
<evidence type="ECO:0008006" key="4">
    <source>
        <dbReference type="Google" id="ProtNLM"/>
    </source>
</evidence>
<dbReference type="PANTHER" id="PTHR12000">
    <property type="entry name" value="HEMOGLOBINASE FAMILY MEMBER"/>
    <property type="match status" value="1"/>
</dbReference>
<evidence type="ECO:0000313" key="3">
    <source>
        <dbReference type="Proteomes" id="UP000759131"/>
    </source>
</evidence>
<dbReference type="EMBL" id="CAJPIZ010006515">
    <property type="protein sequence ID" value="CAG2109586.1"/>
    <property type="molecule type" value="Genomic_DNA"/>
</dbReference>
<reference evidence="2" key="1">
    <citation type="submission" date="2020-11" db="EMBL/GenBank/DDBJ databases">
        <authorList>
            <person name="Tran Van P."/>
        </authorList>
    </citation>
    <scope>NUCLEOTIDE SEQUENCE</scope>
</reference>
<dbReference type="EMBL" id="OC861090">
    <property type="protein sequence ID" value="CAD7629156.1"/>
    <property type="molecule type" value="Genomic_DNA"/>
</dbReference>
<accession>A0A7R9KVN2</accession>
<evidence type="ECO:0000313" key="2">
    <source>
        <dbReference type="EMBL" id="CAD7629156.1"/>
    </source>
</evidence>
<dbReference type="GO" id="GO:0005773">
    <property type="term" value="C:vacuole"/>
    <property type="evidence" value="ECO:0007669"/>
    <property type="project" value="GOC"/>
</dbReference>
<dbReference type="InterPro" id="IPR001096">
    <property type="entry name" value="Peptidase_C13"/>
</dbReference>
<dbReference type="GO" id="GO:0051603">
    <property type="term" value="P:proteolysis involved in protein catabolic process"/>
    <property type="evidence" value="ECO:0007669"/>
    <property type="project" value="TreeGrafter"/>
</dbReference>
<dbReference type="Proteomes" id="UP000759131">
    <property type="component" value="Unassembled WGS sequence"/>
</dbReference>
<organism evidence="2">
    <name type="scientific">Medioppia subpectinata</name>
    <dbReference type="NCBI Taxonomy" id="1979941"/>
    <lineage>
        <taxon>Eukaryota</taxon>
        <taxon>Metazoa</taxon>
        <taxon>Ecdysozoa</taxon>
        <taxon>Arthropoda</taxon>
        <taxon>Chelicerata</taxon>
        <taxon>Arachnida</taxon>
        <taxon>Acari</taxon>
        <taxon>Acariformes</taxon>
        <taxon>Sarcoptiformes</taxon>
        <taxon>Oribatida</taxon>
        <taxon>Brachypylina</taxon>
        <taxon>Oppioidea</taxon>
        <taxon>Oppiidae</taxon>
        <taxon>Medioppia</taxon>
    </lineage>
</organism>
<feature type="non-terminal residue" evidence="2">
    <location>
        <position position="202"/>
    </location>
</feature>
<name>A0A7R9KVN2_9ACAR</name>
<dbReference type="GO" id="GO:0004197">
    <property type="term" value="F:cysteine-type endopeptidase activity"/>
    <property type="evidence" value="ECO:0007669"/>
    <property type="project" value="TreeGrafter"/>
</dbReference>
<dbReference type="PANTHER" id="PTHR12000:SF42">
    <property type="entry name" value="LEGUMAIN"/>
    <property type="match status" value="1"/>
</dbReference>
<proteinExistence type="inferred from homology"/>
<dbReference type="OrthoDB" id="192611at2759"/>
<dbReference type="AlphaFoldDB" id="A0A7R9KVN2"/>
<dbReference type="Gene3D" id="3.40.50.1460">
    <property type="match status" value="1"/>
</dbReference>